<organism evidence="2 3">
    <name type="scientific">Flaviramulus basaltis</name>
    <dbReference type="NCBI Taxonomy" id="369401"/>
    <lineage>
        <taxon>Bacteria</taxon>
        <taxon>Pseudomonadati</taxon>
        <taxon>Bacteroidota</taxon>
        <taxon>Flavobacteriia</taxon>
        <taxon>Flavobacteriales</taxon>
        <taxon>Flavobacteriaceae</taxon>
        <taxon>Flaviramulus</taxon>
    </lineage>
</organism>
<dbReference type="STRING" id="369401.SAMN05428642_102392"/>
<proteinExistence type="predicted"/>
<evidence type="ECO:0000313" key="3">
    <source>
        <dbReference type="Proteomes" id="UP000182544"/>
    </source>
</evidence>
<reference evidence="2 3" key="1">
    <citation type="submission" date="2016-10" db="EMBL/GenBank/DDBJ databases">
        <authorList>
            <person name="de Groot N.N."/>
        </authorList>
    </citation>
    <scope>NUCLEOTIDE SEQUENCE [LARGE SCALE GENOMIC DNA]</scope>
    <source>
        <strain evidence="2 3">DSM 18180</strain>
    </source>
</reference>
<dbReference type="RefSeq" id="WP_072401366.1">
    <property type="nucleotide sequence ID" value="NZ_FPKV01000002.1"/>
</dbReference>
<name>A0A1K2IHJ3_9FLAO</name>
<dbReference type="Proteomes" id="UP000182544">
    <property type="component" value="Unassembled WGS sequence"/>
</dbReference>
<feature type="signal peptide" evidence="1">
    <location>
        <begin position="1"/>
        <end position="17"/>
    </location>
</feature>
<keyword evidence="3" id="KW-1185">Reference proteome</keyword>
<protein>
    <recommendedName>
        <fullName evidence="4">Outer membrane protein beta-barrel domain-containing protein</fullName>
    </recommendedName>
</protein>
<sequence length="402" mass="46755">MKYLKLLFILLFININAQNNFEKGQIEKENGEIINAFIGVYNWQIFPEQIDYKTQLDTIVQTIKSIDINSISLNSGAKYLKKIVKIDNSSNNLNKLDNTPKITSNTKTVFLKQIVNGKAKLYIYSGGEKPIFFYETPQQKVEQLIYKKYLSSPTKIKHNITYLSQLKNNVSCNNTLPKVQYRINSLIKYFLKNNQCNGDNNSISFKKEKFIIKFKALLGVNHSNILVDNNYLFNSNTLEFENKFFPKFGFEIEGFIPSNETNYISPFISIINRAYKTNESIRSVNFDIKYSGIELNPGLRYYFNTTEDQYIFLDGGVVFIFKTSETLKSEFFQANNTYNFFKSNKASFAFSTGYKINKLSATLKYYLPIKFEGEYKTSESADNYPFFTKMNTISLFFSYDLF</sequence>
<evidence type="ECO:0000256" key="1">
    <source>
        <dbReference type="SAM" id="SignalP"/>
    </source>
</evidence>
<keyword evidence="1" id="KW-0732">Signal</keyword>
<dbReference type="OrthoDB" id="921445at2"/>
<evidence type="ECO:0008006" key="4">
    <source>
        <dbReference type="Google" id="ProtNLM"/>
    </source>
</evidence>
<evidence type="ECO:0000313" key="2">
    <source>
        <dbReference type="EMBL" id="SFZ91855.1"/>
    </source>
</evidence>
<accession>A0A1K2IHJ3</accession>
<gene>
    <name evidence="2" type="ORF">SAMN05428642_102392</name>
</gene>
<dbReference type="EMBL" id="FPKV01000002">
    <property type="protein sequence ID" value="SFZ91855.1"/>
    <property type="molecule type" value="Genomic_DNA"/>
</dbReference>
<feature type="chain" id="PRO_5012611384" description="Outer membrane protein beta-barrel domain-containing protein" evidence="1">
    <location>
        <begin position="18"/>
        <end position="402"/>
    </location>
</feature>
<dbReference type="AlphaFoldDB" id="A0A1K2IHJ3"/>